<evidence type="ECO:0000259" key="1">
    <source>
        <dbReference type="PROSITE" id="PS51186"/>
    </source>
</evidence>
<keyword evidence="3" id="KW-1185">Reference proteome</keyword>
<reference evidence="2 3" key="1">
    <citation type="submission" date="2022-03" db="EMBL/GenBank/DDBJ databases">
        <title>Novel taxa within the pig intestine.</title>
        <authorList>
            <person name="Wylensek D."/>
            <person name="Bishof K."/>
            <person name="Afrizal A."/>
            <person name="Clavel T."/>
        </authorList>
    </citation>
    <scope>NUCLEOTIDE SEQUENCE [LARGE SCALE GENOMIC DNA]</scope>
    <source>
        <strain evidence="2 3">Cla-KB-P134</strain>
    </source>
</reference>
<feature type="domain" description="N-acetyltransferase" evidence="1">
    <location>
        <begin position="3"/>
        <end position="142"/>
    </location>
</feature>
<evidence type="ECO:0000313" key="2">
    <source>
        <dbReference type="EMBL" id="MDX8416413.1"/>
    </source>
</evidence>
<dbReference type="Proteomes" id="UP001285244">
    <property type="component" value="Unassembled WGS sequence"/>
</dbReference>
<gene>
    <name evidence="2" type="ORF">MOZ64_00940</name>
</gene>
<organism evidence="2 3">
    <name type="scientific">Absicoccus intestinalis</name>
    <dbReference type="NCBI Taxonomy" id="2926319"/>
    <lineage>
        <taxon>Bacteria</taxon>
        <taxon>Bacillati</taxon>
        <taxon>Bacillota</taxon>
        <taxon>Erysipelotrichia</taxon>
        <taxon>Erysipelotrichales</taxon>
        <taxon>Erysipelotrichaceae</taxon>
        <taxon>Absicoccus</taxon>
    </lineage>
</organism>
<protein>
    <submittedName>
        <fullName evidence="2">GNAT family N-acetyltransferase</fullName>
    </submittedName>
</protein>
<dbReference type="SUPFAM" id="SSF55729">
    <property type="entry name" value="Acyl-CoA N-acyltransferases (Nat)"/>
    <property type="match status" value="1"/>
</dbReference>
<evidence type="ECO:0000313" key="3">
    <source>
        <dbReference type="Proteomes" id="UP001285244"/>
    </source>
</evidence>
<dbReference type="InterPro" id="IPR000182">
    <property type="entry name" value="GNAT_dom"/>
</dbReference>
<dbReference type="Pfam" id="PF00583">
    <property type="entry name" value="Acetyltransf_1"/>
    <property type="match status" value="1"/>
</dbReference>
<sequence>MSLDIRKANVGEFPRVRYFYQYCMKHTDKEHALMEVNEDLLQEAIQNEKVFLCFQYDTLVGALILDEKEREAWITHIAIHPAYFGKGMLNIMVQDALEKMRVNQVTKVHLFIPEGNIQTANMFVNFGFQPHLGNWYEYQIEE</sequence>
<dbReference type="CDD" id="cd04301">
    <property type="entry name" value="NAT_SF"/>
    <property type="match status" value="1"/>
</dbReference>
<proteinExistence type="predicted"/>
<dbReference type="InterPro" id="IPR016181">
    <property type="entry name" value="Acyl_CoA_acyltransferase"/>
</dbReference>
<comment type="caution">
    <text evidence="2">The sequence shown here is derived from an EMBL/GenBank/DDBJ whole genome shotgun (WGS) entry which is preliminary data.</text>
</comment>
<dbReference type="RefSeq" id="WP_320324748.1">
    <property type="nucleotide sequence ID" value="NZ_JALBUS010000001.1"/>
</dbReference>
<accession>A0ABU4WKU9</accession>
<dbReference type="PROSITE" id="PS51186">
    <property type="entry name" value="GNAT"/>
    <property type="match status" value="1"/>
</dbReference>
<dbReference type="Gene3D" id="3.40.630.30">
    <property type="match status" value="1"/>
</dbReference>
<dbReference type="EMBL" id="JALBUS010000001">
    <property type="protein sequence ID" value="MDX8416413.1"/>
    <property type="molecule type" value="Genomic_DNA"/>
</dbReference>
<name>A0ABU4WKU9_9FIRM</name>